<gene>
    <name evidence="3" type="ORF">M408DRAFT_10387</name>
</gene>
<keyword evidence="2" id="KW-0472">Membrane</keyword>
<feature type="compositionally biased region" description="Pro residues" evidence="1">
    <location>
        <begin position="729"/>
        <end position="751"/>
    </location>
</feature>
<evidence type="ECO:0000313" key="4">
    <source>
        <dbReference type="Proteomes" id="UP000054097"/>
    </source>
</evidence>
<feature type="compositionally biased region" description="Basic and acidic residues" evidence="1">
    <location>
        <begin position="215"/>
        <end position="225"/>
    </location>
</feature>
<dbReference type="OrthoDB" id="3189334at2759"/>
<dbReference type="EMBL" id="KN824313">
    <property type="protein sequence ID" value="KIM25578.1"/>
    <property type="molecule type" value="Genomic_DNA"/>
</dbReference>
<feature type="compositionally biased region" description="Basic and acidic residues" evidence="1">
    <location>
        <begin position="797"/>
        <end position="806"/>
    </location>
</feature>
<reference evidence="4" key="2">
    <citation type="submission" date="2015-01" db="EMBL/GenBank/DDBJ databases">
        <title>Evolutionary Origins and Diversification of the Mycorrhizal Mutualists.</title>
        <authorList>
            <consortium name="DOE Joint Genome Institute"/>
            <consortium name="Mycorrhizal Genomics Consortium"/>
            <person name="Kohler A."/>
            <person name="Kuo A."/>
            <person name="Nagy L.G."/>
            <person name="Floudas D."/>
            <person name="Copeland A."/>
            <person name="Barry K.W."/>
            <person name="Cichocki N."/>
            <person name="Veneault-Fourrey C."/>
            <person name="LaButti K."/>
            <person name="Lindquist E.A."/>
            <person name="Lipzen A."/>
            <person name="Lundell T."/>
            <person name="Morin E."/>
            <person name="Murat C."/>
            <person name="Riley R."/>
            <person name="Ohm R."/>
            <person name="Sun H."/>
            <person name="Tunlid A."/>
            <person name="Henrissat B."/>
            <person name="Grigoriev I.V."/>
            <person name="Hibbett D.S."/>
            <person name="Martin F."/>
        </authorList>
    </citation>
    <scope>NUCLEOTIDE SEQUENCE [LARGE SCALE GENOMIC DNA]</scope>
    <source>
        <strain evidence="4">MAFF 305830</strain>
    </source>
</reference>
<evidence type="ECO:0000256" key="2">
    <source>
        <dbReference type="SAM" id="Phobius"/>
    </source>
</evidence>
<feature type="transmembrane region" description="Helical" evidence="2">
    <location>
        <begin position="814"/>
        <end position="838"/>
    </location>
</feature>
<evidence type="ECO:0000313" key="3">
    <source>
        <dbReference type="EMBL" id="KIM25578.1"/>
    </source>
</evidence>
<feature type="compositionally biased region" description="Basic and acidic residues" evidence="1">
    <location>
        <begin position="415"/>
        <end position="428"/>
    </location>
</feature>
<feature type="region of interest" description="Disordered" evidence="1">
    <location>
        <begin position="189"/>
        <end position="225"/>
    </location>
</feature>
<keyword evidence="2" id="KW-1133">Transmembrane helix</keyword>
<name>A0A0C2WGQ7_SERVB</name>
<keyword evidence="4" id="KW-1185">Reference proteome</keyword>
<sequence>MASLEMNNDRQEGTSTTRGGFVYNLNDGSWYGFTLNPVTDYGESHSPCSTQYEGELLTGHDQGFKKHARRPLSEHSALKAEDRRASTCTHLSSTGSSNGSSTLRHSIAGSVAGSTFKDRYFASLRDSKEVCVWEGESKERTQSAAKPHLLVIFHHLYPASSGYVFGITKDIFKNLSIIHGTKLGCSELPRTASENNHPNHHSPSPWRAPAPVTTDTDKDHSDRSLPPRFAKRFFRLVGTSNHHHTLSAPTNAVELSAYAQRQAAEIESGRAQAPRKPRTREEASPFSLYIINSDLALTPTCQAATSWGTTSLASAASTTGLASKHSSLGPLPIFPRPPVHSFTRHAQVQQHIPLYQELNNPVVEERSDAIGPEPSHPHHHPIELPPSRSATPSRTIKSRPTLASLFQSAGRKALRRDQFRKDSFRGDNGKQQQEEPMMVSQSVPSTPLRRRFLGLMSSAGDTVRAAKSTPPPPPMPVPNISLPTNFKGKEPATPSTPILRRKRSSLPNPPRSDHGHHEHLPEPFIAPPSHDYLDPNQFTLRRSKSDSKHGKRSHSPGHTLAATSIRVPGPPPDHHPHPHPYFPCDTPLDRGLLSLPSFSFERPVTRPSTPGQSQEFLPIDHTRRYKARAPDMDSDMTAEIKSVLAAGTEARRERRAPSRERLRVIGPMHRQNLPDVTGGDEELSPDPGDRFSQPVSIPAASRSRSHLAHGLFAFESPASTPYGSRIDLPPTPPPSKPRKITPPMPVQPQPQPRSHHRHFSSSATAVSPPAPTPPPKDAEWGLRKGFGSPRLFAGNKPHQEQRTGSYDKRRNSPVIVIAMVTVMVILMLIATVTVTAMATRFPALLCRTITSRRLNLLLVWQFPFTRRHERKGFTTCAMP</sequence>
<evidence type="ECO:0000256" key="1">
    <source>
        <dbReference type="SAM" id="MobiDB-lite"/>
    </source>
</evidence>
<dbReference type="HOGENOM" id="CLU_327365_0_0_1"/>
<feature type="region of interest" description="Disordered" evidence="1">
    <location>
        <begin position="367"/>
        <end position="447"/>
    </location>
</feature>
<proteinExistence type="predicted"/>
<feature type="region of interest" description="Disordered" evidence="1">
    <location>
        <begin position="716"/>
        <end position="806"/>
    </location>
</feature>
<accession>A0A0C2WGQ7</accession>
<dbReference type="Proteomes" id="UP000054097">
    <property type="component" value="Unassembled WGS sequence"/>
</dbReference>
<feature type="region of interest" description="Disordered" evidence="1">
    <location>
        <begin position="664"/>
        <end position="702"/>
    </location>
</feature>
<feature type="compositionally biased region" description="Basic and acidic residues" evidence="1">
    <location>
        <begin position="511"/>
        <end position="521"/>
    </location>
</feature>
<reference evidence="3 4" key="1">
    <citation type="submission" date="2014-04" db="EMBL/GenBank/DDBJ databases">
        <authorList>
            <consortium name="DOE Joint Genome Institute"/>
            <person name="Kuo A."/>
            <person name="Zuccaro A."/>
            <person name="Kohler A."/>
            <person name="Nagy L.G."/>
            <person name="Floudas D."/>
            <person name="Copeland A."/>
            <person name="Barry K.W."/>
            <person name="Cichocki N."/>
            <person name="Veneault-Fourrey C."/>
            <person name="LaButti K."/>
            <person name="Lindquist E.A."/>
            <person name="Lipzen A."/>
            <person name="Lundell T."/>
            <person name="Morin E."/>
            <person name="Murat C."/>
            <person name="Sun H."/>
            <person name="Tunlid A."/>
            <person name="Henrissat B."/>
            <person name="Grigoriev I.V."/>
            <person name="Hibbett D.S."/>
            <person name="Martin F."/>
            <person name="Nordberg H.P."/>
            <person name="Cantor M.N."/>
            <person name="Hua S.X."/>
        </authorList>
    </citation>
    <scope>NUCLEOTIDE SEQUENCE [LARGE SCALE GENOMIC DNA]</scope>
    <source>
        <strain evidence="3 4">MAFF 305830</strain>
    </source>
</reference>
<dbReference type="AlphaFoldDB" id="A0A0C2WGQ7"/>
<keyword evidence="2" id="KW-0812">Transmembrane</keyword>
<protein>
    <submittedName>
        <fullName evidence="3">Uncharacterized protein</fullName>
    </submittedName>
</protein>
<organism evidence="3 4">
    <name type="scientific">Serendipita vermifera MAFF 305830</name>
    <dbReference type="NCBI Taxonomy" id="933852"/>
    <lineage>
        <taxon>Eukaryota</taxon>
        <taxon>Fungi</taxon>
        <taxon>Dikarya</taxon>
        <taxon>Basidiomycota</taxon>
        <taxon>Agaricomycotina</taxon>
        <taxon>Agaricomycetes</taxon>
        <taxon>Sebacinales</taxon>
        <taxon>Serendipitaceae</taxon>
        <taxon>Serendipita</taxon>
    </lineage>
</organism>
<feature type="region of interest" description="Disordered" evidence="1">
    <location>
        <begin position="460"/>
        <end position="578"/>
    </location>
</feature>